<reference evidence="12" key="3">
    <citation type="submission" date="2025-08" db="UniProtKB">
        <authorList>
            <consortium name="RefSeq"/>
        </authorList>
    </citation>
    <scope>IDENTIFICATION</scope>
    <source>
        <strain evidence="12">CBS 342.82</strain>
    </source>
</reference>
<feature type="domain" description="ABC transmembrane type-1" evidence="10">
    <location>
        <begin position="21"/>
        <end position="308"/>
    </location>
</feature>
<dbReference type="InterPro" id="IPR003439">
    <property type="entry name" value="ABC_transporter-like_ATP-bd"/>
</dbReference>
<keyword evidence="2" id="KW-0813">Transport</keyword>
<dbReference type="Pfam" id="PF00005">
    <property type="entry name" value="ABC_tran"/>
    <property type="match status" value="2"/>
</dbReference>
<keyword evidence="11" id="KW-1185">Reference proteome</keyword>
<protein>
    <submittedName>
        <fullName evidence="12">P-loop containing nucleoside triphosphate hydrolase protein</fullName>
    </submittedName>
</protein>
<dbReference type="GO" id="GO:0140359">
    <property type="term" value="F:ABC-type transporter activity"/>
    <property type="evidence" value="ECO:0007669"/>
    <property type="project" value="InterPro"/>
</dbReference>
<dbReference type="InterPro" id="IPR050173">
    <property type="entry name" value="ABC_transporter_C-like"/>
</dbReference>
<dbReference type="GeneID" id="54359263"/>
<feature type="transmembrane region" description="Helical" evidence="8">
    <location>
        <begin position="662"/>
        <end position="680"/>
    </location>
</feature>
<dbReference type="InterPro" id="IPR036640">
    <property type="entry name" value="ABC1_TM_sf"/>
</dbReference>
<evidence type="ECO:0000313" key="12">
    <source>
        <dbReference type="RefSeq" id="XP_033459381.1"/>
    </source>
</evidence>
<accession>A0A6J3M2X8</accession>
<dbReference type="InterPro" id="IPR017871">
    <property type="entry name" value="ABC_transporter-like_CS"/>
</dbReference>
<feature type="domain" description="ABC transporter" evidence="9">
    <location>
        <begin position="944"/>
        <end position="1193"/>
    </location>
</feature>
<dbReference type="GO" id="GO:0016887">
    <property type="term" value="F:ATP hydrolysis activity"/>
    <property type="evidence" value="ECO:0007669"/>
    <property type="project" value="InterPro"/>
</dbReference>
<feature type="transmembrane region" description="Helical" evidence="8">
    <location>
        <begin position="621"/>
        <end position="642"/>
    </location>
</feature>
<keyword evidence="6 8" id="KW-1133">Transmembrane helix</keyword>
<feature type="transmembrane region" description="Helical" evidence="8">
    <location>
        <begin position="768"/>
        <end position="785"/>
    </location>
</feature>
<dbReference type="AlphaFoldDB" id="A0A6J3M2X8"/>
<dbReference type="SMART" id="SM00382">
    <property type="entry name" value="AAA"/>
    <property type="match status" value="2"/>
</dbReference>
<evidence type="ECO:0000256" key="1">
    <source>
        <dbReference type="ARBA" id="ARBA00004141"/>
    </source>
</evidence>
<keyword evidence="4" id="KW-0547">Nucleotide-binding</keyword>
<dbReference type="PROSITE" id="PS50929">
    <property type="entry name" value="ABC_TM1F"/>
    <property type="match status" value="2"/>
</dbReference>
<evidence type="ECO:0000259" key="10">
    <source>
        <dbReference type="PROSITE" id="PS50929"/>
    </source>
</evidence>
<dbReference type="PANTHER" id="PTHR24223">
    <property type="entry name" value="ATP-BINDING CASSETTE SUB-FAMILY C"/>
    <property type="match status" value="1"/>
</dbReference>
<dbReference type="GO" id="GO:0005524">
    <property type="term" value="F:ATP binding"/>
    <property type="evidence" value="ECO:0007669"/>
    <property type="project" value="UniProtKB-KW"/>
</dbReference>
<dbReference type="InterPro" id="IPR027417">
    <property type="entry name" value="P-loop_NTPase"/>
</dbReference>
<gene>
    <name evidence="12" type="ORF">K489DRAFT_320526</name>
</gene>
<evidence type="ECO:0000256" key="2">
    <source>
        <dbReference type="ARBA" id="ARBA00022448"/>
    </source>
</evidence>
<feature type="domain" description="ABC transmembrane type-1" evidence="10">
    <location>
        <begin position="629"/>
        <end position="907"/>
    </location>
</feature>
<dbReference type="GO" id="GO:0016020">
    <property type="term" value="C:membrane"/>
    <property type="evidence" value="ECO:0007669"/>
    <property type="project" value="UniProtKB-SubCell"/>
</dbReference>
<feature type="transmembrane region" description="Helical" evidence="8">
    <location>
        <begin position="60"/>
        <end position="79"/>
    </location>
</feature>
<dbReference type="RefSeq" id="XP_033459381.1">
    <property type="nucleotide sequence ID" value="XM_033601463.1"/>
</dbReference>
<feature type="domain" description="ABC transporter" evidence="9">
    <location>
        <begin position="348"/>
        <end position="577"/>
    </location>
</feature>
<dbReference type="SUPFAM" id="SSF52540">
    <property type="entry name" value="P-loop containing nucleoside triphosphate hydrolases"/>
    <property type="match status" value="2"/>
</dbReference>
<dbReference type="CDD" id="cd18580">
    <property type="entry name" value="ABC_6TM_ABCC_D2"/>
    <property type="match status" value="1"/>
</dbReference>
<organism evidence="12">
    <name type="scientific">Dissoconium aciculare CBS 342.82</name>
    <dbReference type="NCBI Taxonomy" id="1314786"/>
    <lineage>
        <taxon>Eukaryota</taxon>
        <taxon>Fungi</taxon>
        <taxon>Dikarya</taxon>
        <taxon>Ascomycota</taxon>
        <taxon>Pezizomycotina</taxon>
        <taxon>Dothideomycetes</taxon>
        <taxon>Dothideomycetidae</taxon>
        <taxon>Mycosphaerellales</taxon>
        <taxon>Dissoconiaceae</taxon>
        <taxon>Dissoconium</taxon>
    </lineage>
</organism>
<dbReference type="PANTHER" id="PTHR24223:SF345">
    <property type="entry name" value="ABC MULTIDRUG TRANSPORTER (EUROFUNG)"/>
    <property type="match status" value="1"/>
</dbReference>
<sequence>MSQRVPDLVKSLLWAIRSPFVGAIPTRILLIFCRYAQPALIAISIDCVNGRRSDQIQPSLVVASAAVIYTSLALLNSIYQHQLDRLKILSRASLTTLVFEKSLKLHSTSSSSDDGRVLALIATDVEALIPVAEMLHETWAHLVEVIVGMVSLLYTIGWTSLLLLLSIYGCSRVSRYVAMHLHPRQAAWNEASQTRLSATVWFLTGFRSIRMISWTRAIHAKLQCLREEEMVASTRLRWVMVAYGASANALGIFSPMLVLVLSTAAAQSQGMLQPQILSSRTVFTVVAILSMVTHPANMIFTILPKAISARTSAERIEDFLNEPECSIGQHRETQSPSSQIGSEMFSCLENANFSLGRNKSNVLHDISLSLSPGLNICIGKIGHGKTTLARAILGEISPITGQATPCQGPTGYCSQLVWLPSTTILAAITGPFAEHSPSTDEWYDRVVNVCCLDKDVMSMAAGHQTEIGSNGSNLSGGQRQRVALARAIYARPRVLVLDDPFSALDKATEEAIAENLFGTGGLCSVDRNMAVFLTSTQVTQCAFAKHIVLLERGRITAQGSWRSIKSVLERFVPESSDLPNSEVQVSKIHTPLSSTIPKFKARLRSTDGVVVPKVPRRSMQAFTIGYTNFGLMLVCTASYSFFSTIPQYWLQFWMESPNANSSTLFITVYVMLCVTAWLSTSSQMWATMIRIAPKSGLVLHSSLLDTLSRASLRWYLATDIGSVFNHFSQDLYTVDRELPNAIAALSTQIFKLAVQLCLLFSARPSLAIIVPLYAIIVYILQRRYLRGSKQLRHRELESKGALVTSFIDILQGLSTIRALGWTTVCTECHLRILETSQRAMFMRMCLERWLKVVLDLLFALLATAFLASATRPGRSLSGAQMGVALNMILVATTTLLRLVQSWTSFETSLESVARLKAFEHEARPELSPAIPLAPERGWPARGEIVFNHVAASYESGTPALKDININIRPGQRVVIYGRSGSGKSTLTLALLRLLELDAGSIVVDGLNLSQVSSSTVISQCFIAIPQEPIVATEDTLRYNLDPENLFTDGQVVSALETTTLWELLLPIDYARGSTSKDHDTSNILLQKLANLPISTPGRLQLLALSRAVLRQHHSIAQSAQMTPKPILLLDEVTSSLDDESEALVYKVIKENFTDRGHTVIMISHRVSVATEGLREGIDVSVEMRDGAIQNVTLA</sequence>
<dbReference type="InterPro" id="IPR044726">
    <property type="entry name" value="ABCC_6TM_D2"/>
</dbReference>
<dbReference type="Pfam" id="PF00664">
    <property type="entry name" value="ABC_membrane"/>
    <property type="match status" value="2"/>
</dbReference>
<feature type="transmembrane region" description="Helical" evidence="8">
    <location>
        <begin position="281"/>
        <end position="303"/>
    </location>
</feature>
<evidence type="ECO:0000256" key="7">
    <source>
        <dbReference type="ARBA" id="ARBA00023136"/>
    </source>
</evidence>
<dbReference type="Gene3D" id="3.40.50.300">
    <property type="entry name" value="P-loop containing nucleotide triphosphate hydrolases"/>
    <property type="match status" value="2"/>
</dbReference>
<evidence type="ECO:0000256" key="8">
    <source>
        <dbReference type="SAM" id="Phobius"/>
    </source>
</evidence>
<keyword evidence="7 8" id="KW-0472">Membrane</keyword>
<evidence type="ECO:0000313" key="11">
    <source>
        <dbReference type="Proteomes" id="UP000504637"/>
    </source>
</evidence>
<proteinExistence type="predicted"/>
<reference evidence="12" key="2">
    <citation type="submission" date="2020-04" db="EMBL/GenBank/DDBJ databases">
        <authorList>
            <consortium name="NCBI Genome Project"/>
        </authorList>
    </citation>
    <scope>NUCLEOTIDE SEQUENCE</scope>
    <source>
        <strain evidence="12">CBS 342.82</strain>
    </source>
</reference>
<dbReference type="PROSITE" id="PS50893">
    <property type="entry name" value="ABC_TRANSPORTER_2"/>
    <property type="match status" value="2"/>
</dbReference>
<name>A0A6J3M2X8_9PEZI</name>
<evidence type="ECO:0000256" key="4">
    <source>
        <dbReference type="ARBA" id="ARBA00022741"/>
    </source>
</evidence>
<reference evidence="12" key="1">
    <citation type="submission" date="2020-01" db="EMBL/GenBank/DDBJ databases">
        <authorList>
            <consortium name="DOE Joint Genome Institute"/>
            <person name="Haridas S."/>
            <person name="Albert R."/>
            <person name="Binder M."/>
            <person name="Bloem J."/>
            <person name="Labutti K."/>
            <person name="Salamov A."/>
            <person name="Andreopoulos B."/>
            <person name="Baker S.E."/>
            <person name="Barry K."/>
            <person name="Bills G."/>
            <person name="Bluhm B.H."/>
            <person name="Cannon C."/>
            <person name="Castanera R."/>
            <person name="Culley D.E."/>
            <person name="Daum C."/>
            <person name="Ezra D."/>
            <person name="Gonzalez J.B."/>
            <person name="Henrissat B."/>
            <person name="Kuo A."/>
            <person name="Liang C."/>
            <person name="Lipzen A."/>
            <person name="Lutzoni F."/>
            <person name="Magnuson J."/>
            <person name="Mondo S."/>
            <person name="Nolan M."/>
            <person name="Ohm R."/>
            <person name="Pangilinan J."/>
            <person name="Park H.-J."/>
            <person name="Ramirez L."/>
            <person name="Alfaro M."/>
            <person name="Sun H."/>
            <person name="Tritt A."/>
            <person name="Yoshinaga Y."/>
            <person name="Zwiers L.-H."/>
            <person name="Turgeon B.G."/>
            <person name="Goodwin S.B."/>
            <person name="Spatafora J.W."/>
            <person name="Crous P.W."/>
            <person name="Grigoriev I.V."/>
        </authorList>
    </citation>
    <scope>NUCLEOTIDE SEQUENCE</scope>
    <source>
        <strain evidence="12">CBS 342.82</strain>
    </source>
</reference>
<evidence type="ECO:0000256" key="3">
    <source>
        <dbReference type="ARBA" id="ARBA00022692"/>
    </source>
</evidence>
<keyword evidence="5" id="KW-0067">ATP-binding</keyword>
<dbReference type="PROSITE" id="PS00211">
    <property type="entry name" value="ABC_TRANSPORTER_1"/>
    <property type="match status" value="1"/>
</dbReference>
<evidence type="ECO:0000256" key="5">
    <source>
        <dbReference type="ARBA" id="ARBA00022840"/>
    </source>
</evidence>
<dbReference type="Proteomes" id="UP000504637">
    <property type="component" value="Unplaced"/>
</dbReference>
<evidence type="ECO:0000259" key="9">
    <source>
        <dbReference type="PROSITE" id="PS50893"/>
    </source>
</evidence>
<comment type="subcellular location">
    <subcellularLocation>
        <location evidence="1">Membrane</location>
        <topology evidence="1">Multi-pass membrane protein</topology>
    </subcellularLocation>
</comment>
<feature type="transmembrane region" description="Helical" evidence="8">
    <location>
        <begin position="145"/>
        <end position="170"/>
    </location>
</feature>
<dbReference type="InterPro" id="IPR011527">
    <property type="entry name" value="ABC1_TM_dom"/>
</dbReference>
<keyword evidence="3 8" id="KW-0812">Transmembrane</keyword>
<dbReference type="SUPFAM" id="SSF90123">
    <property type="entry name" value="ABC transporter transmembrane region"/>
    <property type="match status" value="2"/>
</dbReference>
<dbReference type="InterPro" id="IPR003593">
    <property type="entry name" value="AAA+_ATPase"/>
</dbReference>
<feature type="transmembrane region" description="Helical" evidence="8">
    <location>
        <begin position="238"/>
        <end position="261"/>
    </location>
</feature>
<evidence type="ECO:0000256" key="6">
    <source>
        <dbReference type="ARBA" id="ARBA00022989"/>
    </source>
</evidence>
<dbReference type="Gene3D" id="1.20.1560.10">
    <property type="entry name" value="ABC transporter type 1, transmembrane domain"/>
    <property type="match status" value="2"/>
</dbReference>
<dbReference type="OrthoDB" id="6500128at2759"/>
<keyword evidence="12" id="KW-0378">Hydrolase</keyword>